<dbReference type="InterPro" id="IPR022398">
    <property type="entry name" value="Peptidase_S8_His-AS"/>
</dbReference>
<dbReference type="eggNOG" id="COG1404">
    <property type="taxonomic scope" value="Bacteria"/>
</dbReference>
<dbReference type="InterPro" id="IPR013207">
    <property type="entry name" value="LGFP"/>
</dbReference>
<dbReference type="HOGENOM" id="CLU_011263_8_2_11"/>
<dbReference type="STRING" id="378753.KRH_18950"/>
<feature type="region of interest" description="Disordered" evidence="6">
    <location>
        <begin position="28"/>
        <end position="59"/>
    </location>
</feature>
<dbReference type="OrthoDB" id="9790784at2"/>
<feature type="region of interest" description="Disordered" evidence="6">
    <location>
        <begin position="213"/>
        <end position="240"/>
    </location>
</feature>
<feature type="active site" description="Charge relay system" evidence="5">
    <location>
        <position position="191"/>
    </location>
</feature>
<dbReference type="InterPro" id="IPR000209">
    <property type="entry name" value="Peptidase_S8/S53_dom"/>
</dbReference>
<evidence type="ECO:0000256" key="6">
    <source>
        <dbReference type="SAM" id="MobiDB-lite"/>
    </source>
</evidence>
<dbReference type="GO" id="GO:0006508">
    <property type="term" value="P:proteolysis"/>
    <property type="evidence" value="ECO:0007669"/>
    <property type="project" value="UniProtKB-KW"/>
</dbReference>
<dbReference type="InterPro" id="IPR015500">
    <property type="entry name" value="Peptidase_S8_subtilisin-rel"/>
</dbReference>
<protein>
    <submittedName>
        <fullName evidence="9">Subtilisin family peptidase</fullName>
        <ecNumber evidence="9">3.4.-.-</ecNumber>
    </submittedName>
</protein>
<dbReference type="Pfam" id="PF08310">
    <property type="entry name" value="LGFP"/>
    <property type="match status" value="2"/>
</dbReference>
<evidence type="ECO:0000256" key="1">
    <source>
        <dbReference type="ARBA" id="ARBA00011073"/>
    </source>
</evidence>
<evidence type="ECO:0000256" key="7">
    <source>
        <dbReference type="SAM" id="SignalP"/>
    </source>
</evidence>
<dbReference type="InterPro" id="IPR034176">
    <property type="entry name" value="Peptidases_S8_13"/>
</dbReference>
<feature type="active site" description="Charge relay system" evidence="5">
    <location>
        <position position="242"/>
    </location>
</feature>
<keyword evidence="3 5" id="KW-0378">Hydrolase</keyword>
<feature type="compositionally biased region" description="Basic and acidic residues" evidence="6">
    <location>
        <begin position="215"/>
        <end position="226"/>
    </location>
</feature>
<dbReference type="Gene3D" id="3.40.50.200">
    <property type="entry name" value="Peptidase S8/S53 domain"/>
    <property type="match status" value="1"/>
</dbReference>
<feature type="active site" description="Charge relay system" evidence="5">
    <location>
        <position position="420"/>
    </location>
</feature>
<dbReference type="PANTHER" id="PTHR43806">
    <property type="entry name" value="PEPTIDASE S8"/>
    <property type="match status" value="1"/>
</dbReference>
<dbReference type="Pfam" id="PF00082">
    <property type="entry name" value="Peptidase_S8"/>
    <property type="match status" value="1"/>
</dbReference>
<feature type="chain" id="PRO_5002778018" evidence="7">
    <location>
        <begin position="28"/>
        <end position="657"/>
    </location>
</feature>
<organism evidence="9 10">
    <name type="scientific">Kocuria rhizophila (strain ATCC 9341 / DSM 348 / NBRC 103217 / DC2201)</name>
    <dbReference type="NCBI Taxonomy" id="378753"/>
    <lineage>
        <taxon>Bacteria</taxon>
        <taxon>Bacillati</taxon>
        <taxon>Actinomycetota</taxon>
        <taxon>Actinomycetes</taxon>
        <taxon>Micrococcales</taxon>
        <taxon>Micrococcaceae</taxon>
        <taxon>Kocuria</taxon>
    </lineage>
</organism>
<dbReference type="InterPro" id="IPR050131">
    <property type="entry name" value="Peptidase_S8_subtilisin-like"/>
</dbReference>
<evidence type="ECO:0000256" key="5">
    <source>
        <dbReference type="PROSITE-ProRule" id="PRU01240"/>
    </source>
</evidence>
<keyword evidence="4 5" id="KW-0720">Serine protease</keyword>
<dbReference type="SUPFAM" id="SSF52743">
    <property type="entry name" value="Subtilisin-like"/>
    <property type="match status" value="1"/>
</dbReference>
<evidence type="ECO:0000256" key="3">
    <source>
        <dbReference type="ARBA" id="ARBA00022801"/>
    </source>
</evidence>
<feature type="domain" description="Peptidase S8/S53" evidence="8">
    <location>
        <begin position="182"/>
        <end position="459"/>
    </location>
</feature>
<dbReference type="PROSITE" id="PS00137">
    <property type="entry name" value="SUBTILASE_HIS"/>
    <property type="match status" value="1"/>
</dbReference>
<evidence type="ECO:0000259" key="8">
    <source>
        <dbReference type="Pfam" id="PF00082"/>
    </source>
</evidence>
<evidence type="ECO:0000313" key="10">
    <source>
        <dbReference type="Proteomes" id="UP000008838"/>
    </source>
</evidence>
<keyword evidence="7" id="KW-0732">Signal</keyword>
<dbReference type="PANTHER" id="PTHR43806:SF11">
    <property type="entry name" value="CEREVISIN-RELATED"/>
    <property type="match status" value="1"/>
</dbReference>
<keyword evidence="2 5" id="KW-0645">Protease</keyword>
<dbReference type="eggNOG" id="COG5479">
    <property type="taxonomic scope" value="Bacteria"/>
</dbReference>
<gene>
    <name evidence="9" type="ordered locus">KRH_18950</name>
</gene>
<dbReference type="KEGG" id="krh:KRH_18950"/>
<evidence type="ECO:0000256" key="4">
    <source>
        <dbReference type="ARBA" id="ARBA00022825"/>
    </source>
</evidence>
<dbReference type="PROSITE" id="PS51892">
    <property type="entry name" value="SUBTILASE"/>
    <property type="match status" value="1"/>
</dbReference>
<dbReference type="Proteomes" id="UP000008838">
    <property type="component" value="Chromosome"/>
</dbReference>
<feature type="signal peptide" evidence="7">
    <location>
        <begin position="1"/>
        <end position="27"/>
    </location>
</feature>
<accession>B2GG41</accession>
<keyword evidence="10" id="KW-1185">Reference proteome</keyword>
<reference evidence="9 10" key="1">
    <citation type="journal article" date="2008" name="J. Bacteriol.">
        <title>Complete genome sequence of the soil actinomycete Kocuria rhizophila.</title>
        <authorList>
            <person name="Takarada H."/>
            <person name="Sekine M."/>
            <person name="Kosugi H."/>
            <person name="Matsuo Y."/>
            <person name="Fujisawa T."/>
            <person name="Omata S."/>
            <person name="Kishi E."/>
            <person name="Shimizu A."/>
            <person name="Tsukatani N."/>
            <person name="Tanikawa S."/>
            <person name="Fujita N."/>
            <person name="Harayama S."/>
        </authorList>
    </citation>
    <scope>NUCLEOTIDE SEQUENCE [LARGE SCALE GENOMIC DNA]</scope>
    <source>
        <strain evidence="10">ATCC 9341 / DSM 348 / NBRC 103217 / DC2201</strain>
    </source>
</reference>
<dbReference type="GO" id="GO:0004252">
    <property type="term" value="F:serine-type endopeptidase activity"/>
    <property type="evidence" value="ECO:0007669"/>
    <property type="project" value="UniProtKB-UniRule"/>
</dbReference>
<dbReference type="CDD" id="cd07496">
    <property type="entry name" value="Peptidases_S8_13"/>
    <property type="match status" value="1"/>
</dbReference>
<dbReference type="PROSITE" id="PS00138">
    <property type="entry name" value="SUBTILASE_SER"/>
    <property type="match status" value="1"/>
</dbReference>
<dbReference type="EMBL" id="AP009152">
    <property type="protein sequence ID" value="BAG30242.1"/>
    <property type="molecule type" value="Genomic_DNA"/>
</dbReference>
<dbReference type="InterPro" id="IPR023828">
    <property type="entry name" value="Peptidase_S8_Ser-AS"/>
</dbReference>
<dbReference type="EC" id="3.4.-.-" evidence="9"/>
<sequence length="657" mass="67904">MGAARARTWITAGLSVVLVAAAGPAVAAPPDAAASPEQLAQSQPATEGGVASLGRGADAQGRVLPETDRILVTFKDRVSAAGMDAVLDGAQRSTQLRAPDVVRTTGTGETVVESEKMLSPAEQREVVAAIEADPAVESAEPDQIVVGALAATPARPPNDTNWNYQWGPRNIGVPGAWSQATGQGTVIGIADTGQINHPDLNAKAVPGYDFLSDTYHSRDGDGRDPNPQDQGDWSPGRPSWWHGSHVAGIAAAQTNNRMGIAGVAPDARIQHARVLGADGRGYVSDIADGVMWSAGIPVPGVPVNRNPAAVVNLSEAWDAGSCPAVMQRAIDRMHAVNVPLVVAAGNAAKSANLASPANCPGAIVVGATSYRNQLTGYSNWGPMLDVVAPGGDAASPIWSTVNTGTYSIGRPSYGDLSGTSMAAPHVAGTIALMKERNPGLGVEAIRTTLRNTGTNVSGYRKVDAAAAARAVPRAKPTVRGAIATYYNAHGGAGAMGAPTTWEQSTGVGGVVQTFVKDGRTTKIYWSPATDAHRVETWKGIGSRYAQLGGPAALGLPSRDELPTATGGAYQNFVHPATGRSTKLIWSSATGAQPVVESSAIGKQWAGDGHESGTGYPTSPEVRTANGAYQQFRHVSTGSLTRYTWTRATGKVVRTPVR</sequence>
<dbReference type="PRINTS" id="PR00723">
    <property type="entry name" value="SUBTILISIN"/>
</dbReference>
<comment type="similarity">
    <text evidence="1 5">Belongs to the peptidase S8 family.</text>
</comment>
<name>B2GG41_KOCRD</name>
<evidence type="ECO:0000256" key="2">
    <source>
        <dbReference type="ARBA" id="ARBA00022670"/>
    </source>
</evidence>
<proteinExistence type="inferred from homology"/>
<dbReference type="InterPro" id="IPR036852">
    <property type="entry name" value="Peptidase_S8/S53_dom_sf"/>
</dbReference>
<dbReference type="AlphaFoldDB" id="B2GG41"/>
<evidence type="ECO:0000313" key="9">
    <source>
        <dbReference type="EMBL" id="BAG30242.1"/>
    </source>
</evidence>